<dbReference type="Proteomes" id="UP000078343">
    <property type="component" value="Unassembled WGS sequence"/>
</dbReference>
<dbReference type="STRING" id="1367422.A0A178ZU23"/>
<evidence type="ECO:0000256" key="4">
    <source>
        <dbReference type="ARBA" id="ARBA00022679"/>
    </source>
</evidence>
<dbReference type="InterPro" id="IPR043131">
    <property type="entry name" value="BCAT-like_N"/>
</dbReference>
<protein>
    <recommendedName>
        <fullName evidence="9">Branched-chain amino acid aminotransferase</fullName>
    </recommendedName>
</protein>
<evidence type="ECO:0000313" key="8">
    <source>
        <dbReference type="Proteomes" id="UP000078343"/>
    </source>
</evidence>
<keyword evidence="5" id="KW-0663">Pyridoxal phosphate</keyword>
<name>A0A178ZU23_9EURO</name>
<dbReference type="PANTHER" id="PTHR42825:SF2">
    <property type="entry name" value="BRANCHED-CHAIN-AMINO-ACID AMINOTRANSFERASE 3, CHLOROPLASTIC-RELATED"/>
    <property type="match status" value="1"/>
</dbReference>
<dbReference type="OrthoDB" id="409992at2759"/>
<reference evidence="7 8" key="1">
    <citation type="submission" date="2016-04" db="EMBL/GenBank/DDBJ databases">
        <title>Draft genome of Fonsecaea erecta CBS 125763.</title>
        <authorList>
            <person name="Weiss V.A."/>
            <person name="Vicente V.A."/>
            <person name="Raittz R.T."/>
            <person name="Moreno L.F."/>
            <person name="De Souza E.M."/>
            <person name="Pedrosa F.O."/>
            <person name="Steffens M.B."/>
            <person name="Faoro H."/>
            <person name="Tadra-Sfeir M.Z."/>
            <person name="Najafzadeh M.J."/>
            <person name="Felipe M.S."/>
            <person name="Teixeira M."/>
            <person name="Sun J."/>
            <person name="Xi L."/>
            <person name="Gomes R."/>
            <person name="De Azevedo C.M."/>
            <person name="Salgado C.G."/>
            <person name="Da Silva M.B."/>
            <person name="Nascimento M.F."/>
            <person name="Queiroz-Telles F."/>
            <person name="Attili D.S."/>
            <person name="Gorbushina A."/>
        </authorList>
    </citation>
    <scope>NUCLEOTIDE SEQUENCE [LARGE SCALE GENOMIC DNA]</scope>
    <source>
        <strain evidence="7 8">CBS 125763</strain>
    </source>
</reference>
<dbReference type="GO" id="GO:0009081">
    <property type="term" value="P:branched-chain amino acid metabolic process"/>
    <property type="evidence" value="ECO:0007669"/>
    <property type="project" value="InterPro"/>
</dbReference>
<feature type="modified residue" description="N6-(pyridoxal phosphate)lysine" evidence="6">
    <location>
        <position position="190"/>
    </location>
</feature>
<dbReference type="Gene3D" id="3.30.470.10">
    <property type="match status" value="1"/>
</dbReference>
<dbReference type="AlphaFoldDB" id="A0A178ZU23"/>
<dbReference type="Pfam" id="PF01063">
    <property type="entry name" value="Aminotran_4"/>
    <property type="match status" value="1"/>
</dbReference>
<proteinExistence type="inferred from homology"/>
<organism evidence="7 8">
    <name type="scientific">Fonsecaea erecta</name>
    <dbReference type="NCBI Taxonomy" id="1367422"/>
    <lineage>
        <taxon>Eukaryota</taxon>
        <taxon>Fungi</taxon>
        <taxon>Dikarya</taxon>
        <taxon>Ascomycota</taxon>
        <taxon>Pezizomycotina</taxon>
        <taxon>Eurotiomycetes</taxon>
        <taxon>Chaetothyriomycetidae</taxon>
        <taxon>Chaetothyriales</taxon>
        <taxon>Herpotrichiellaceae</taxon>
        <taxon>Fonsecaea</taxon>
    </lineage>
</organism>
<dbReference type="SUPFAM" id="SSF56752">
    <property type="entry name" value="D-aminoacid aminotransferase-like PLP-dependent enzymes"/>
    <property type="match status" value="1"/>
</dbReference>
<dbReference type="InterPro" id="IPR005786">
    <property type="entry name" value="B_amino_transII"/>
</dbReference>
<evidence type="ECO:0000256" key="5">
    <source>
        <dbReference type="ARBA" id="ARBA00022898"/>
    </source>
</evidence>
<keyword evidence="8" id="KW-1185">Reference proteome</keyword>
<dbReference type="InterPro" id="IPR036038">
    <property type="entry name" value="Aminotransferase-like"/>
</dbReference>
<keyword evidence="4" id="KW-0808">Transferase</keyword>
<gene>
    <name evidence="7" type="ORF">AYL99_01792</name>
</gene>
<dbReference type="GO" id="GO:0004084">
    <property type="term" value="F:branched-chain-amino-acid transaminase activity"/>
    <property type="evidence" value="ECO:0007669"/>
    <property type="project" value="InterPro"/>
</dbReference>
<comment type="caution">
    <text evidence="7">The sequence shown here is derived from an EMBL/GenBank/DDBJ whole genome shotgun (WGS) entry which is preliminary data.</text>
</comment>
<dbReference type="RefSeq" id="XP_018695932.1">
    <property type="nucleotide sequence ID" value="XM_018833308.1"/>
</dbReference>
<dbReference type="EMBL" id="LVYI01000002">
    <property type="protein sequence ID" value="OAP62565.1"/>
    <property type="molecule type" value="Genomic_DNA"/>
</dbReference>
<keyword evidence="3" id="KW-0032">Aminotransferase</keyword>
<evidence type="ECO:0000256" key="2">
    <source>
        <dbReference type="ARBA" id="ARBA00009320"/>
    </source>
</evidence>
<comment type="similarity">
    <text evidence="2">Belongs to the class-IV pyridoxal-phosphate-dependent aminotransferase family.</text>
</comment>
<dbReference type="InterPro" id="IPR001544">
    <property type="entry name" value="Aminotrans_IV"/>
</dbReference>
<dbReference type="Gene3D" id="3.20.10.10">
    <property type="entry name" value="D-amino Acid Aminotransferase, subunit A, domain 2"/>
    <property type="match status" value="1"/>
</dbReference>
<dbReference type="GeneID" id="30005962"/>
<dbReference type="PIRSF" id="PIRSF006468">
    <property type="entry name" value="BCAT1"/>
    <property type="match status" value="1"/>
</dbReference>
<dbReference type="InterPro" id="IPR043132">
    <property type="entry name" value="BCAT-like_C"/>
</dbReference>
<evidence type="ECO:0000256" key="6">
    <source>
        <dbReference type="PIRSR" id="PIRSR006468-1"/>
    </source>
</evidence>
<dbReference type="PANTHER" id="PTHR42825">
    <property type="entry name" value="AMINO ACID AMINOTRANSFERASE"/>
    <property type="match status" value="1"/>
</dbReference>
<evidence type="ECO:0000313" key="7">
    <source>
        <dbReference type="EMBL" id="OAP62565.1"/>
    </source>
</evidence>
<comment type="cofactor">
    <cofactor evidence="1">
        <name>pyridoxal 5'-phosphate</name>
        <dbReference type="ChEBI" id="CHEBI:597326"/>
    </cofactor>
</comment>
<evidence type="ECO:0000256" key="1">
    <source>
        <dbReference type="ARBA" id="ARBA00001933"/>
    </source>
</evidence>
<sequence>MSPPAPKAGLDWAFLSLANDIPMNGHIEAWYSETKCTWSTPSLVTNPGITVHGLCPGLNYGQQCYEGMKAFRTADNRIVVFRPHRHAARMARSAESVCLPPPPEELFLECIRQVVAANAEFVPPAEADSYLYIRPVLFGASARIALAPSEDTLLAVYVQPLRPYHGSAAIDAVVLEDFDRAAPRGMGQYKIGGNYAPVWKHTAKAKASGFGVTLHLDSATRTFVEEFSTSGFLGHKTTSGRHMLVVPDTTTAIESVTSDSMQKLAEKEGWAIHKEPKLPFAAVSELDEVVAVGTAAAAVPVRSITRLSTDEKYTFRDGDGKLTGLASLMADIQRGRAVDTWNWCHEITGFADKGQKAGIVRDMNGL</sequence>
<evidence type="ECO:0000256" key="3">
    <source>
        <dbReference type="ARBA" id="ARBA00022576"/>
    </source>
</evidence>
<evidence type="ECO:0008006" key="9">
    <source>
        <dbReference type="Google" id="ProtNLM"/>
    </source>
</evidence>
<accession>A0A178ZU23</accession>